<dbReference type="RefSeq" id="WP_142941357.1">
    <property type="nucleotide sequence ID" value="NZ_VIKR01000002.1"/>
</dbReference>
<reference evidence="2 3" key="1">
    <citation type="submission" date="2019-06" db="EMBL/GenBank/DDBJ databases">
        <title>Draft genome of Aliikangiella marina GYP-15.</title>
        <authorList>
            <person name="Wang G."/>
        </authorList>
    </citation>
    <scope>NUCLEOTIDE SEQUENCE [LARGE SCALE GENOMIC DNA]</scope>
    <source>
        <strain evidence="2 3">GYP-15</strain>
    </source>
</reference>
<comment type="caution">
    <text evidence="2">The sequence shown here is derived from an EMBL/GenBank/DDBJ whole genome shotgun (WGS) entry which is preliminary data.</text>
</comment>
<feature type="domain" description="YdhG-like" evidence="1">
    <location>
        <begin position="17"/>
        <end position="113"/>
    </location>
</feature>
<dbReference type="OrthoDB" id="214150at2"/>
<name>A0A545TBY8_9GAMM</name>
<dbReference type="EMBL" id="VIKR01000002">
    <property type="protein sequence ID" value="TQV74738.1"/>
    <property type="molecule type" value="Genomic_DNA"/>
</dbReference>
<dbReference type="AlphaFoldDB" id="A0A545TBY8"/>
<protein>
    <recommendedName>
        <fullName evidence="1">YdhG-like domain-containing protein</fullName>
    </recommendedName>
</protein>
<dbReference type="Proteomes" id="UP000317839">
    <property type="component" value="Unassembled WGS sequence"/>
</dbReference>
<evidence type="ECO:0000313" key="2">
    <source>
        <dbReference type="EMBL" id="TQV74738.1"/>
    </source>
</evidence>
<dbReference type="InterPro" id="IPR014922">
    <property type="entry name" value="YdhG-like"/>
</dbReference>
<dbReference type="SUPFAM" id="SSF159888">
    <property type="entry name" value="YdhG-like"/>
    <property type="match status" value="1"/>
</dbReference>
<dbReference type="Pfam" id="PF08818">
    <property type="entry name" value="DUF1801"/>
    <property type="match status" value="1"/>
</dbReference>
<dbReference type="PIRSF" id="PIRSF021308">
    <property type="entry name" value="UCP021308"/>
    <property type="match status" value="1"/>
</dbReference>
<accession>A0A545TBY8</accession>
<dbReference type="Gene3D" id="3.90.1150.200">
    <property type="match status" value="1"/>
</dbReference>
<sequence>MQRSKTVNSFIDAHPDWRPAIEKLRNIILTTELTETFKWGAPTYTIDNKNVVGIGAFKSYVGLWFFNGSLLKDANKKLINAQAGKTKAMRQWRFSEAKDIKSNQILPYLKEAIALQKAGKVVPKTSSQTKLEIPIELQTALDQDEALAGQFAALTPYKRKEYAEHIGAAKRESTRQSRLQKCIPMILKGIGLNDKYRSC</sequence>
<evidence type="ECO:0000313" key="3">
    <source>
        <dbReference type="Proteomes" id="UP000317839"/>
    </source>
</evidence>
<evidence type="ECO:0000259" key="1">
    <source>
        <dbReference type="Pfam" id="PF08818"/>
    </source>
</evidence>
<dbReference type="InterPro" id="IPR016786">
    <property type="entry name" value="YdeI_bac"/>
</dbReference>
<proteinExistence type="predicted"/>
<dbReference type="Pfam" id="PF13376">
    <property type="entry name" value="OmdA"/>
    <property type="match status" value="1"/>
</dbReference>
<keyword evidence="3" id="KW-1185">Reference proteome</keyword>
<gene>
    <name evidence="2" type="ORF">FLL45_07185</name>
</gene>
<organism evidence="2 3">
    <name type="scientific">Aliikangiella marina</name>
    <dbReference type="NCBI Taxonomy" id="1712262"/>
    <lineage>
        <taxon>Bacteria</taxon>
        <taxon>Pseudomonadati</taxon>
        <taxon>Pseudomonadota</taxon>
        <taxon>Gammaproteobacteria</taxon>
        <taxon>Oceanospirillales</taxon>
        <taxon>Pleioneaceae</taxon>
        <taxon>Aliikangiella</taxon>
    </lineage>
</organism>